<comment type="caution">
    <text evidence="1">The sequence shown here is derived from an EMBL/GenBank/DDBJ whole genome shotgun (WGS) entry which is preliminary data.</text>
</comment>
<dbReference type="EMBL" id="JAOZEV010000032">
    <property type="protein sequence ID" value="MCV9934628.1"/>
    <property type="molecule type" value="Genomic_DNA"/>
</dbReference>
<dbReference type="Proteomes" id="UP001151133">
    <property type="component" value="Unassembled WGS sequence"/>
</dbReference>
<organism evidence="1 2">
    <name type="scientific">Flavobacterium frigoritolerans</name>
    <dbReference type="NCBI Taxonomy" id="2987686"/>
    <lineage>
        <taxon>Bacteria</taxon>
        <taxon>Pseudomonadati</taxon>
        <taxon>Bacteroidota</taxon>
        <taxon>Flavobacteriia</taxon>
        <taxon>Flavobacteriales</taxon>
        <taxon>Flavobacteriaceae</taxon>
        <taxon>Flavobacterium</taxon>
    </lineage>
</organism>
<gene>
    <name evidence="1" type="ORF">OIU80_20285</name>
</gene>
<protein>
    <submittedName>
        <fullName evidence="1">Uncharacterized protein</fullName>
    </submittedName>
</protein>
<keyword evidence="2" id="KW-1185">Reference proteome</keyword>
<accession>A0A9X3HPB9</accession>
<dbReference type="RefSeq" id="WP_264288794.1">
    <property type="nucleotide sequence ID" value="NZ_JAOZEV010000032.1"/>
</dbReference>
<name>A0A9X3HPB9_9FLAO</name>
<sequence>MIEKLVFKLSIFCLLFLVDFQGYSQVGILTDTPDISSVLDISSTDKGLLIPRLTNAEKWAIANPAHSLLVFDTDENSVSQNIGTEQAPVWNNLTLFNKQSFYMPSIDIATETLRATKTIDLFMEYKNQFKDPMFKSVGAPASIPHYTSAYDLFYYITYYDPELIAINSISNQGVLSYTILKKANYDSYVNIIFVVR</sequence>
<evidence type="ECO:0000313" key="2">
    <source>
        <dbReference type="Proteomes" id="UP001151133"/>
    </source>
</evidence>
<evidence type="ECO:0000313" key="1">
    <source>
        <dbReference type="EMBL" id="MCV9934628.1"/>
    </source>
</evidence>
<reference evidence="1" key="1">
    <citation type="submission" date="2022-10" db="EMBL/GenBank/DDBJ databases">
        <title>Two novel species of Flavobacterium.</title>
        <authorList>
            <person name="Liu Q."/>
            <person name="Xin Y.-H."/>
        </authorList>
    </citation>
    <scope>NUCLEOTIDE SEQUENCE</scope>
    <source>
        <strain evidence="1">LS1R47</strain>
    </source>
</reference>
<proteinExistence type="predicted"/>
<dbReference type="AlphaFoldDB" id="A0A9X3HPB9"/>